<dbReference type="EMBL" id="JAACJM010000060">
    <property type="protein sequence ID" value="KAF5354408.1"/>
    <property type="molecule type" value="Genomic_DNA"/>
</dbReference>
<name>A0A8H5D722_9AGAR</name>
<evidence type="ECO:0000313" key="4">
    <source>
        <dbReference type="Proteomes" id="UP000559256"/>
    </source>
</evidence>
<feature type="compositionally biased region" description="Low complexity" evidence="2">
    <location>
        <begin position="169"/>
        <end position="183"/>
    </location>
</feature>
<dbReference type="InterPro" id="IPR036537">
    <property type="entry name" value="Adaptor_Cbl_N_dom_sf"/>
</dbReference>
<dbReference type="InterPro" id="IPR059179">
    <property type="entry name" value="MLKL-like_MCAfunc"/>
</dbReference>
<feature type="region of interest" description="Disordered" evidence="2">
    <location>
        <begin position="147"/>
        <end position="231"/>
    </location>
</feature>
<dbReference type="OrthoDB" id="2975990at2759"/>
<comment type="caution">
    <text evidence="3">The sequence shown here is derived from an EMBL/GenBank/DDBJ whole genome shotgun (WGS) entry which is preliminary data.</text>
</comment>
<organism evidence="3 4">
    <name type="scientific">Tetrapyrgos nigripes</name>
    <dbReference type="NCBI Taxonomy" id="182062"/>
    <lineage>
        <taxon>Eukaryota</taxon>
        <taxon>Fungi</taxon>
        <taxon>Dikarya</taxon>
        <taxon>Basidiomycota</taxon>
        <taxon>Agaricomycotina</taxon>
        <taxon>Agaricomycetes</taxon>
        <taxon>Agaricomycetidae</taxon>
        <taxon>Agaricales</taxon>
        <taxon>Marasmiineae</taxon>
        <taxon>Marasmiaceae</taxon>
        <taxon>Tetrapyrgos</taxon>
    </lineage>
</organism>
<dbReference type="Gene3D" id="1.20.930.20">
    <property type="entry name" value="Adaptor protein Cbl, N-terminal domain"/>
    <property type="match status" value="1"/>
</dbReference>
<feature type="coiled-coil region" evidence="1">
    <location>
        <begin position="36"/>
        <end position="117"/>
    </location>
</feature>
<evidence type="ECO:0000256" key="2">
    <source>
        <dbReference type="SAM" id="MobiDB-lite"/>
    </source>
</evidence>
<protein>
    <submittedName>
        <fullName evidence="3">Uncharacterized protein</fullName>
    </submittedName>
</protein>
<dbReference type="Proteomes" id="UP000559256">
    <property type="component" value="Unassembled WGS sequence"/>
</dbReference>
<feature type="compositionally biased region" description="Basic and acidic residues" evidence="2">
    <location>
        <begin position="185"/>
        <end position="197"/>
    </location>
</feature>
<proteinExistence type="predicted"/>
<dbReference type="GO" id="GO:0007166">
    <property type="term" value="P:cell surface receptor signaling pathway"/>
    <property type="evidence" value="ECO:0007669"/>
    <property type="project" value="InterPro"/>
</dbReference>
<keyword evidence="4" id="KW-1185">Reference proteome</keyword>
<keyword evidence="1" id="KW-0175">Coiled coil</keyword>
<dbReference type="CDD" id="cd21037">
    <property type="entry name" value="MLKL_NTD"/>
    <property type="match status" value="1"/>
</dbReference>
<reference evidence="3 4" key="1">
    <citation type="journal article" date="2020" name="ISME J.">
        <title>Uncovering the hidden diversity of litter-decomposition mechanisms in mushroom-forming fungi.</title>
        <authorList>
            <person name="Floudas D."/>
            <person name="Bentzer J."/>
            <person name="Ahren D."/>
            <person name="Johansson T."/>
            <person name="Persson P."/>
            <person name="Tunlid A."/>
        </authorList>
    </citation>
    <scope>NUCLEOTIDE SEQUENCE [LARGE SCALE GENOMIC DNA]</scope>
    <source>
        <strain evidence="3 4">CBS 291.85</strain>
    </source>
</reference>
<dbReference type="InterPro" id="IPR011990">
    <property type="entry name" value="TPR-like_helical_dom_sf"/>
</dbReference>
<feature type="region of interest" description="Disordered" evidence="2">
    <location>
        <begin position="264"/>
        <end position="285"/>
    </location>
</feature>
<accession>A0A8H5D722</accession>
<evidence type="ECO:0000256" key="1">
    <source>
        <dbReference type="SAM" id="Coils"/>
    </source>
</evidence>
<evidence type="ECO:0000313" key="3">
    <source>
        <dbReference type="EMBL" id="KAF5354408.1"/>
    </source>
</evidence>
<gene>
    <name evidence="3" type="ORF">D9758_010788</name>
</gene>
<dbReference type="Gene3D" id="1.25.40.10">
    <property type="entry name" value="Tetratricopeptide repeat domain"/>
    <property type="match status" value="1"/>
</dbReference>
<sequence length="643" mass="71487">MTEVVAVVSTLVGIGLQLKDSIDRVRYNRETHSVIINRISDSLRRLKVEARKASAKSSPSLVRAIAKLKKELEHALERTQRESTTKNTSSIRQWFHRDTIESALKDVEKQIANCFQEFTALAAIRIERKLGVHNAQVNRKLDELLRQGSRHHTQLPVRPRSGTPDFTRGRAGAPGRAGTPSSSRLSDRSDTPVERGRGGSLDLPRPRVTSPFPKAALSTSSSTRTSTEDLTFKVHLPTRPSKSAVLKRKPPPAARSDTSVTVISMTSSVSSTSPSSPPSLESPVPTVAAGMTRPQTRPRILSHPVLNSGTTARRAATIPIPPSPTSPTFSPSRSIFPNAPNFSNPTLTTSFFPDRDHANLFSQANDYDTECRRLRSLKHTNEALTAARNAVRLRRSIICTIRDIKNVTALARSLTYMGRCLRDLYTDSKAEITVNKKGSFEAERIGQELTRVWTECAELYKEAFLQDKSLRTELATVLYNLSAKLSEPSLTGRVNHHGPMTSVTSLNNRDAALSRERAHELDLETALDAAEEAVHHFTVLERDEPETYTMDLANAQLNLSFILSDLGRHSKALTVARKGVILAYRLTSTDPHTQERVRIMRTLHKSLMRVSYCLRDLGKNREADEAEMEAKEALRKQFFVLGS</sequence>
<dbReference type="AlphaFoldDB" id="A0A8H5D722"/>